<feature type="compositionally biased region" description="Low complexity" evidence="1">
    <location>
        <begin position="126"/>
        <end position="146"/>
    </location>
</feature>
<dbReference type="EMBL" id="JBGMDY010000008">
    <property type="protein sequence ID" value="KAL2324720.1"/>
    <property type="molecule type" value="Genomic_DNA"/>
</dbReference>
<organism evidence="2 3">
    <name type="scientific">Flemingia macrophylla</name>
    <dbReference type="NCBI Taxonomy" id="520843"/>
    <lineage>
        <taxon>Eukaryota</taxon>
        <taxon>Viridiplantae</taxon>
        <taxon>Streptophyta</taxon>
        <taxon>Embryophyta</taxon>
        <taxon>Tracheophyta</taxon>
        <taxon>Spermatophyta</taxon>
        <taxon>Magnoliopsida</taxon>
        <taxon>eudicotyledons</taxon>
        <taxon>Gunneridae</taxon>
        <taxon>Pentapetalae</taxon>
        <taxon>rosids</taxon>
        <taxon>fabids</taxon>
        <taxon>Fabales</taxon>
        <taxon>Fabaceae</taxon>
        <taxon>Papilionoideae</taxon>
        <taxon>50 kb inversion clade</taxon>
        <taxon>NPAAA clade</taxon>
        <taxon>indigoferoid/millettioid clade</taxon>
        <taxon>Phaseoleae</taxon>
        <taxon>Flemingia</taxon>
    </lineage>
</organism>
<name>A0ABD1LMH4_9FABA</name>
<feature type="compositionally biased region" description="Polar residues" evidence="1">
    <location>
        <begin position="115"/>
        <end position="125"/>
    </location>
</feature>
<evidence type="ECO:0000256" key="1">
    <source>
        <dbReference type="SAM" id="MobiDB-lite"/>
    </source>
</evidence>
<reference evidence="2 3" key="1">
    <citation type="submission" date="2024-08" db="EMBL/GenBank/DDBJ databases">
        <title>Insights into the chromosomal genome structure of Flemingia macrophylla.</title>
        <authorList>
            <person name="Ding Y."/>
            <person name="Zhao Y."/>
            <person name="Bi W."/>
            <person name="Wu M."/>
            <person name="Zhao G."/>
            <person name="Gong Y."/>
            <person name="Li W."/>
            <person name="Zhang P."/>
        </authorList>
    </citation>
    <scope>NUCLEOTIDE SEQUENCE [LARGE SCALE GENOMIC DNA]</scope>
    <source>
        <strain evidence="2">DYQJB</strain>
        <tissue evidence="2">Leaf</tissue>
    </source>
</reference>
<comment type="caution">
    <text evidence="2">The sequence shown here is derived from an EMBL/GenBank/DDBJ whole genome shotgun (WGS) entry which is preliminary data.</text>
</comment>
<gene>
    <name evidence="2" type="ORF">Fmac_023778</name>
</gene>
<dbReference type="AlphaFoldDB" id="A0ABD1LMH4"/>
<feature type="region of interest" description="Disordered" evidence="1">
    <location>
        <begin position="183"/>
        <end position="202"/>
    </location>
</feature>
<evidence type="ECO:0000313" key="3">
    <source>
        <dbReference type="Proteomes" id="UP001603857"/>
    </source>
</evidence>
<accession>A0ABD1LMH4</accession>
<dbReference type="Proteomes" id="UP001603857">
    <property type="component" value="Unassembled WGS sequence"/>
</dbReference>
<keyword evidence="3" id="KW-1185">Reference proteome</keyword>
<evidence type="ECO:0008006" key="4">
    <source>
        <dbReference type="Google" id="ProtNLM"/>
    </source>
</evidence>
<evidence type="ECO:0000313" key="2">
    <source>
        <dbReference type="EMBL" id="KAL2324720.1"/>
    </source>
</evidence>
<protein>
    <recommendedName>
        <fullName evidence="4">Transposase</fullName>
    </recommendedName>
</protein>
<proteinExistence type="predicted"/>
<feature type="region of interest" description="Disordered" evidence="1">
    <location>
        <begin position="111"/>
        <end position="151"/>
    </location>
</feature>
<sequence length="202" mass="23497">MLTRIPCYHVISCMKYMNLDPKEYIPQCFRKTAYELVYAPIIYLLNGPSLWHRTGYTDVLPPPARKMPGRPKKRRNLEAWELRKDDTQLRKACIPKKCSRCQQLNHNKVTCKMDPTSQTSHPQSTEQSQPEINQQIPSQQSQSQRRQPPPISHIHLNLNQLKNNKVSHIMGNKVSHCHNQHLSNLNHLSQPTSGISYNQEKE</sequence>